<sequence length="110" mass="12279">MNIEVHMSKSTQIIQEEQGDPGIRSATPQNITVVLPAFNEEVSIGSIVLLTKHYCDNVIVVDDGQLNSVENNDYETLACSTTRSNTDKLSSPSFTFYFNLNLLKLVKNRN</sequence>
<dbReference type="PATRIC" id="fig|2209.60.peg.3833"/>
<dbReference type="EMBL" id="JJOT01000097">
    <property type="protein sequence ID" value="KKG00532.1"/>
    <property type="molecule type" value="Genomic_DNA"/>
</dbReference>
<dbReference type="Proteomes" id="UP000034424">
    <property type="component" value="Unassembled WGS sequence"/>
</dbReference>
<organism evidence="1 4">
    <name type="scientific">Methanosarcina mazei</name>
    <name type="common">Methanosarcina frisia</name>
    <dbReference type="NCBI Taxonomy" id="2209"/>
    <lineage>
        <taxon>Archaea</taxon>
        <taxon>Methanobacteriati</taxon>
        <taxon>Methanobacteriota</taxon>
        <taxon>Stenosarchaea group</taxon>
        <taxon>Methanomicrobia</taxon>
        <taxon>Methanosarcinales</taxon>
        <taxon>Methanosarcinaceae</taxon>
        <taxon>Methanosarcina</taxon>
    </lineage>
</organism>
<protein>
    <recommendedName>
        <fullName evidence="5">Glycosyltransferase 2-like domain-containing protein</fullName>
    </recommendedName>
</protein>
<evidence type="ECO:0000313" key="3">
    <source>
        <dbReference type="Proteomes" id="UP000034424"/>
    </source>
</evidence>
<dbReference type="InterPro" id="IPR029044">
    <property type="entry name" value="Nucleotide-diphossugar_trans"/>
</dbReference>
<evidence type="ECO:0000313" key="4">
    <source>
        <dbReference type="Proteomes" id="UP000034597"/>
    </source>
</evidence>
<dbReference type="EMBL" id="JJPL01000034">
    <property type="protein sequence ID" value="KKG67236.1"/>
    <property type="molecule type" value="Genomic_DNA"/>
</dbReference>
<reference evidence="3 4" key="1">
    <citation type="journal article" date="2015" name="ISME J.">
        <title>Genomic and phenotypic differentiation among Methanosarcina mazei populations from Columbia River sediment.</title>
        <authorList>
            <person name="Youngblut N.D."/>
            <person name="Wirth J.S."/>
            <person name="Henriksen J.R."/>
            <person name="Smith M."/>
            <person name="Simon H."/>
            <person name="Metcalf W.W."/>
            <person name="Whitaker R.J."/>
        </authorList>
    </citation>
    <scope>NUCLEOTIDE SEQUENCE [LARGE SCALE GENOMIC DNA]</scope>
    <source>
        <strain evidence="1 4">2.F.T.0.2</strain>
        <strain evidence="2 3">3.F.T.2.1</strain>
    </source>
</reference>
<name>A0A0F8BC54_METMZ</name>
<dbReference type="AlphaFoldDB" id="A0A0F8BC54"/>
<dbReference type="RefSeq" id="WP_048045768.1">
    <property type="nucleotide sequence ID" value="NZ_JJOT01000097.1"/>
</dbReference>
<comment type="caution">
    <text evidence="1">The sequence shown here is derived from an EMBL/GenBank/DDBJ whole genome shotgun (WGS) entry which is preliminary data.</text>
</comment>
<evidence type="ECO:0000313" key="1">
    <source>
        <dbReference type="EMBL" id="KKG00532.1"/>
    </source>
</evidence>
<dbReference type="Gene3D" id="3.90.550.10">
    <property type="entry name" value="Spore Coat Polysaccharide Biosynthesis Protein SpsA, Chain A"/>
    <property type="match status" value="1"/>
</dbReference>
<proteinExistence type="predicted"/>
<accession>A0A0F8BC54</accession>
<evidence type="ECO:0008006" key="5">
    <source>
        <dbReference type="Google" id="ProtNLM"/>
    </source>
</evidence>
<dbReference type="Proteomes" id="UP000034597">
    <property type="component" value="Unassembled WGS sequence"/>
</dbReference>
<gene>
    <name evidence="1" type="ORF">DU40_17880</name>
    <name evidence="2" type="ORF">DU67_20060</name>
</gene>
<evidence type="ECO:0000313" key="2">
    <source>
        <dbReference type="EMBL" id="KKG67236.1"/>
    </source>
</evidence>